<protein>
    <recommendedName>
        <fullName evidence="3">Phage tail protein</fullName>
    </recommendedName>
</protein>
<sequence length="115" mass="12559">MSTKYKTIISNTARIPVKGSISDADGNPVPFKFALICTRMSAKEMKDRLVGGEVLMQEVLQEVAKGWEKQTLVLDEDDKPAPFNEDSFAALLEISGMAAVCFNAYVKGQAATEKN</sequence>
<accession>A0ABX0FP56</accession>
<evidence type="ECO:0000313" key="1">
    <source>
        <dbReference type="EMBL" id="NGZ86409.1"/>
    </source>
</evidence>
<evidence type="ECO:0000313" key="2">
    <source>
        <dbReference type="Proteomes" id="UP000666369"/>
    </source>
</evidence>
<dbReference type="RefSeq" id="WP_166106259.1">
    <property type="nucleotide sequence ID" value="NZ_JAADJT010000009.1"/>
</dbReference>
<dbReference type="Proteomes" id="UP000666369">
    <property type="component" value="Unassembled WGS sequence"/>
</dbReference>
<keyword evidence="2" id="KW-1185">Reference proteome</keyword>
<gene>
    <name evidence="1" type="ORF">GW587_19380</name>
</gene>
<organism evidence="1 2">
    <name type="scientific">Duganella aceris</name>
    <dbReference type="NCBI Taxonomy" id="2703883"/>
    <lineage>
        <taxon>Bacteria</taxon>
        <taxon>Pseudomonadati</taxon>
        <taxon>Pseudomonadota</taxon>
        <taxon>Betaproteobacteria</taxon>
        <taxon>Burkholderiales</taxon>
        <taxon>Oxalobacteraceae</taxon>
        <taxon>Telluria group</taxon>
        <taxon>Duganella</taxon>
    </lineage>
</organism>
<dbReference type="EMBL" id="JAADJT010000009">
    <property type="protein sequence ID" value="NGZ86409.1"/>
    <property type="molecule type" value="Genomic_DNA"/>
</dbReference>
<proteinExistence type="predicted"/>
<name>A0ABX0FP56_9BURK</name>
<comment type="caution">
    <text evidence="1">The sequence shown here is derived from an EMBL/GenBank/DDBJ whole genome shotgun (WGS) entry which is preliminary data.</text>
</comment>
<evidence type="ECO:0008006" key="3">
    <source>
        <dbReference type="Google" id="ProtNLM"/>
    </source>
</evidence>
<reference evidence="1 2" key="1">
    <citation type="submission" date="2020-01" db="EMBL/GenBank/DDBJ databases">
        <authorList>
            <person name="Lee S.D."/>
        </authorList>
    </citation>
    <scope>NUCLEOTIDE SEQUENCE [LARGE SCALE GENOMIC DNA]</scope>
    <source>
        <strain evidence="1 2">SAP-35</strain>
    </source>
</reference>
<reference evidence="2" key="2">
    <citation type="submission" date="2023-07" db="EMBL/GenBank/DDBJ databases">
        <title>Duganella aceri sp. nov., isolated from tree sap.</title>
        <authorList>
            <person name="Kim I.S."/>
        </authorList>
    </citation>
    <scope>NUCLEOTIDE SEQUENCE [LARGE SCALE GENOMIC DNA]</scope>
    <source>
        <strain evidence="2">SAP-35</strain>
    </source>
</reference>